<sequence>MMPINMDEHPVSPAASQVAKDGSLIEIYRRVPGTAEVEIIAALLEPSSTVLDLGAGAGRIADPLAELGHQVTAVDDSADMLAHVEHARTIRSSIEKLRLDEKFDAVLLCSSLLNYPGTELRRDMLATVAHHLMPTGKAIIQWRSPHWFTQWPRGTYHRTVGTMRQTMTIITNEDGFVAGEFTMEDDEGKLTQQFQAHRVSGDELKSLLDQVGLRLDTDDPEANEWLQASLAH</sequence>
<dbReference type="Gene3D" id="3.40.50.150">
    <property type="entry name" value="Vaccinia Virus protein VP39"/>
    <property type="match status" value="1"/>
</dbReference>
<feature type="domain" description="Methyltransferase" evidence="4">
    <location>
        <begin position="50"/>
        <end position="136"/>
    </location>
</feature>
<dbReference type="EC" id="2.1.1.222" evidence="5"/>
<dbReference type="AlphaFoldDB" id="A0A7Z7IJH5"/>
<dbReference type="PANTHER" id="PTHR43464">
    <property type="entry name" value="METHYLTRANSFERASE"/>
    <property type="match status" value="1"/>
</dbReference>
<dbReference type="EMBL" id="OCTY01000002">
    <property type="protein sequence ID" value="SOJ54726.1"/>
    <property type="molecule type" value="Genomic_DNA"/>
</dbReference>
<dbReference type="InterPro" id="IPR029063">
    <property type="entry name" value="SAM-dependent_MTases_sf"/>
</dbReference>
<evidence type="ECO:0000313" key="5">
    <source>
        <dbReference type="EMBL" id="SOJ54726.1"/>
    </source>
</evidence>
<protein>
    <submittedName>
        <fullName evidence="5">Ubiquinone biosynthesis O-methyltransferase</fullName>
        <ecNumber evidence="5">2.1.1.222</ecNumber>
    </submittedName>
</protein>
<keyword evidence="3" id="KW-0949">S-adenosyl-L-methionine</keyword>
<dbReference type="RefSeq" id="WP_260861016.1">
    <property type="nucleotide sequence ID" value="NZ_OCTY01000002.1"/>
</dbReference>
<evidence type="ECO:0000256" key="2">
    <source>
        <dbReference type="ARBA" id="ARBA00022679"/>
    </source>
</evidence>
<evidence type="ECO:0000256" key="1">
    <source>
        <dbReference type="ARBA" id="ARBA00022603"/>
    </source>
</evidence>
<dbReference type="GO" id="GO:0032259">
    <property type="term" value="P:methylation"/>
    <property type="evidence" value="ECO:0007669"/>
    <property type="project" value="UniProtKB-KW"/>
</dbReference>
<proteinExistence type="predicted"/>
<keyword evidence="5" id="KW-0830">Ubiquinone</keyword>
<dbReference type="Proteomes" id="UP000554965">
    <property type="component" value="Unassembled WGS sequence"/>
</dbReference>
<dbReference type="InterPro" id="IPR041698">
    <property type="entry name" value="Methyltransf_25"/>
</dbReference>
<gene>
    <name evidence="5" type="primary">ubiG_3</name>
    <name evidence="5" type="ORF">MSIMFB_02219</name>
</gene>
<dbReference type="SUPFAM" id="SSF53335">
    <property type="entry name" value="S-adenosyl-L-methionine-dependent methyltransferases"/>
    <property type="match status" value="1"/>
</dbReference>
<keyword evidence="6" id="KW-1185">Reference proteome</keyword>
<evidence type="ECO:0000259" key="4">
    <source>
        <dbReference type="Pfam" id="PF13649"/>
    </source>
</evidence>
<dbReference type="PANTHER" id="PTHR43464:SF19">
    <property type="entry name" value="UBIQUINONE BIOSYNTHESIS O-METHYLTRANSFERASE, MITOCHONDRIAL"/>
    <property type="match status" value="1"/>
</dbReference>
<dbReference type="Pfam" id="PF13649">
    <property type="entry name" value="Methyltransf_25"/>
    <property type="match status" value="1"/>
</dbReference>
<evidence type="ECO:0000256" key="3">
    <source>
        <dbReference type="ARBA" id="ARBA00022691"/>
    </source>
</evidence>
<dbReference type="GO" id="GO:0102208">
    <property type="term" value="F:2-polyprenyl-6-hydroxyphenol methylase activity"/>
    <property type="evidence" value="ECO:0007669"/>
    <property type="project" value="UniProtKB-EC"/>
</dbReference>
<keyword evidence="1 5" id="KW-0489">Methyltransferase</keyword>
<organism evidence="5 6">
    <name type="scientific">Mycobacterium simulans</name>
    <dbReference type="NCBI Taxonomy" id="627089"/>
    <lineage>
        <taxon>Bacteria</taxon>
        <taxon>Bacillati</taxon>
        <taxon>Actinomycetota</taxon>
        <taxon>Actinomycetes</taxon>
        <taxon>Mycobacteriales</taxon>
        <taxon>Mycobacteriaceae</taxon>
        <taxon>Mycobacterium</taxon>
    </lineage>
</organism>
<dbReference type="CDD" id="cd02440">
    <property type="entry name" value="AdoMet_MTases"/>
    <property type="match status" value="1"/>
</dbReference>
<evidence type="ECO:0000313" key="6">
    <source>
        <dbReference type="Proteomes" id="UP000554965"/>
    </source>
</evidence>
<reference evidence="5 6" key="1">
    <citation type="submission" date="2017-10" db="EMBL/GenBank/DDBJ databases">
        <authorList>
            <consortium name="Urmite Genomes"/>
        </authorList>
    </citation>
    <scope>NUCLEOTIDE SEQUENCE [LARGE SCALE GENOMIC DNA]</scope>
    <source>
        <strain evidence="5 6">FB-527</strain>
    </source>
</reference>
<comment type="caution">
    <text evidence="5">The sequence shown here is derived from an EMBL/GenBank/DDBJ whole genome shotgun (WGS) entry which is preliminary data.</text>
</comment>
<keyword evidence="2 5" id="KW-0808">Transferase</keyword>
<name>A0A7Z7IJH5_9MYCO</name>
<accession>A0A7Z7IJH5</accession>